<protein>
    <submittedName>
        <fullName evidence="1">Uncharacterized protein</fullName>
    </submittedName>
</protein>
<proteinExistence type="predicted"/>
<organism evidence="1 2">
    <name type="scientific">Aspergillus aculeatinus CBS 121060</name>
    <dbReference type="NCBI Taxonomy" id="1448322"/>
    <lineage>
        <taxon>Eukaryota</taxon>
        <taxon>Fungi</taxon>
        <taxon>Dikarya</taxon>
        <taxon>Ascomycota</taxon>
        <taxon>Pezizomycotina</taxon>
        <taxon>Eurotiomycetes</taxon>
        <taxon>Eurotiomycetidae</taxon>
        <taxon>Eurotiales</taxon>
        <taxon>Aspergillaceae</taxon>
        <taxon>Aspergillus</taxon>
        <taxon>Aspergillus subgen. Circumdati</taxon>
    </lineage>
</organism>
<accession>A0ACD1H3J4</accession>
<gene>
    <name evidence="1" type="ORF">BO66DRAFT_440472</name>
</gene>
<reference evidence="1" key="1">
    <citation type="submission" date="2018-02" db="EMBL/GenBank/DDBJ databases">
        <title>The genomes of Aspergillus section Nigri reveals drivers in fungal speciation.</title>
        <authorList>
            <consortium name="DOE Joint Genome Institute"/>
            <person name="Vesth T.C."/>
            <person name="Nybo J."/>
            <person name="Theobald S."/>
            <person name="Brandl J."/>
            <person name="Frisvad J.C."/>
            <person name="Nielsen K.F."/>
            <person name="Lyhne E.K."/>
            <person name="Kogle M.E."/>
            <person name="Kuo A."/>
            <person name="Riley R."/>
            <person name="Clum A."/>
            <person name="Nolan M."/>
            <person name="Lipzen A."/>
            <person name="Salamov A."/>
            <person name="Henrissat B."/>
            <person name="Wiebenga A."/>
            <person name="De vries R.P."/>
            <person name="Grigoriev I.V."/>
            <person name="Mortensen U.H."/>
            <person name="Andersen M.R."/>
            <person name="Baker S.E."/>
        </authorList>
    </citation>
    <scope>NUCLEOTIDE SEQUENCE</scope>
    <source>
        <strain evidence="1">CBS 121060</strain>
    </source>
</reference>
<evidence type="ECO:0000313" key="1">
    <source>
        <dbReference type="EMBL" id="RAH68095.1"/>
    </source>
</evidence>
<keyword evidence="2" id="KW-1185">Reference proteome</keyword>
<name>A0ACD1H3J4_9EURO</name>
<evidence type="ECO:0000313" key="2">
    <source>
        <dbReference type="Proteomes" id="UP000249661"/>
    </source>
</evidence>
<dbReference type="EMBL" id="KZ824969">
    <property type="protein sequence ID" value="RAH68095.1"/>
    <property type="molecule type" value="Genomic_DNA"/>
</dbReference>
<dbReference type="Proteomes" id="UP000249661">
    <property type="component" value="Unassembled WGS sequence"/>
</dbReference>
<sequence length="497" mass="56410">MSRNHGEEVPLGPFNYELCAELHNRIFLIAWTGAGKPLENSSISTWWGHFQPSEELAARYHPHLVRFFQRVYYHPEAPEFCYYLENLNTPHSLIDERFNDIFDGRDCYLDLHRATSWYDPNGDEWGIIFDQITCKAVFAESREATHPILNYGHGFRPLEDIYADYLQMITENKIEAQVDGQWPTGDIGTDTLCDSTFDTIGPWRIHTYTAADVDKAVQAFQDLIHEIEMRLPSSSSSSSSSSRDSARLTLPWSDPAVRSEAHLVPNSFINRFCTATSAATPRPVRFRYLAPGIRLPTEAEFRAQPQRNLEYQSAMRRALPVARPIKPTLLFLADDPAANAPGQTVTTVPNPDLCLNSLLADFGDDKHRRTAAPRPAGLYLTADDRRVKSGENGCRLLLPFGIGRHGWARLSDGTCMGGNPWLDQDPADANYDLYQCEFNGLIPLRDVPLHRVLESWAQRVRAGDWTVGEDGVADGVERWREADTEAGWRKYWVPVRW</sequence>